<dbReference type="Gene3D" id="2.60.110.10">
    <property type="entry name" value="Thaumatin"/>
    <property type="match status" value="1"/>
</dbReference>
<dbReference type="EMBL" id="JAZDWU010000002">
    <property type="protein sequence ID" value="KAL0011565.1"/>
    <property type="molecule type" value="Genomic_DNA"/>
</dbReference>
<evidence type="ECO:0000256" key="2">
    <source>
        <dbReference type="SAM" id="MobiDB-lite"/>
    </source>
</evidence>
<name>A0AAW2DLL2_9ROSI</name>
<reference evidence="3 4" key="1">
    <citation type="submission" date="2024-01" db="EMBL/GenBank/DDBJ databases">
        <title>A telomere-to-telomere, gap-free genome of sweet tea (Lithocarpus litseifolius).</title>
        <authorList>
            <person name="Zhou J."/>
        </authorList>
    </citation>
    <scope>NUCLEOTIDE SEQUENCE [LARGE SCALE GENOMIC DNA]</scope>
    <source>
        <strain evidence="3">Zhou-2022a</strain>
        <tissue evidence="3">Leaf</tissue>
    </source>
</reference>
<accession>A0AAW2DLL2</accession>
<dbReference type="Proteomes" id="UP001459277">
    <property type="component" value="Unassembled WGS sequence"/>
</dbReference>
<feature type="region of interest" description="Disordered" evidence="2">
    <location>
        <begin position="1"/>
        <end position="29"/>
    </location>
</feature>
<gene>
    <name evidence="3" type="ORF">SO802_006673</name>
</gene>
<comment type="caution">
    <text evidence="3">The sequence shown here is derived from an EMBL/GenBank/DDBJ whole genome shotgun (WGS) entry which is preliminary data.</text>
</comment>
<evidence type="ECO:0008006" key="5">
    <source>
        <dbReference type="Google" id="ProtNLM"/>
    </source>
</evidence>
<sequence length="158" mass="17608">MMNEEGDEDEEPEMGRRSRTGEPEMGRRSRSTRSVDVMYYLDQNLDYFDISVVDGFIVPMAFSPMTRECTGTDYTGDLNGLCSKELKVLGGCNNPCTVFKTDEYCCTSRTPKSCTPTNYSIIFKGACPGAVSYSYDSKLNTYTCPSGNNYKAVFCPDP</sequence>
<feature type="compositionally biased region" description="Acidic residues" evidence="2">
    <location>
        <begin position="1"/>
        <end position="12"/>
    </location>
</feature>
<protein>
    <recommendedName>
        <fullName evidence="5">Thaumatin-like protein</fullName>
    </recommendedName>
</protein>
<keyword evidence="4" id="KW-1185">Reference proteome</keyword>
<dbReference type="SMART" id="SM00205">
    <property type="entry name" value="THN"/>
    <property type="match status" value="1"/>
</dbReference>
<comment type="similarity">
    <text evidence="1">Belongs to the thaumatin family.</text>
</comment>
<dbReference type="PROSITE" id="PS51367">
    <property type="entry name" value="THAUMATIN_2"/>
    <property type="match status" value="1"/>
</dbReference>
<dbReference type="Pfam" id="PF00314">
    <property type="entry name" value="Thaumatin"/>
    <property type="match status" value="1"/>
</dbReference>
<proteinExistence type="inferred from homology"/>
<evidence type="ECO:0000313" key="3">
    <source>
        <dbReference type="EMBL" id="KAL0011565.1"/>
    </source>
</evidence>
<feature type="compositionally biased region" description="Basic and acidic residues" evidence="2">
    <location>
        <begin position="13"/>
        <end position="27"/>
    </location>
</feature>
<dbReference type="SUPFAM" id="SSF49870">
    <property type="entry name" value="Osmotin, thaumatin-like protein"/>
    <property type="match status" value="1"/>
</dbReference>
<dbReference type="InterPro" id="IPR037176">
    <property type="entry name" value="Osmotin/thaumatin-like_sf"/>
</dbReference>
<dbReference type="PRINTS" id="PR00347">
    <property type="entry name" value="THAUMATIN"/>
</dbReference>
<dbReference type="AlphaFoldDB" id="A0AAW2DLL2"/>
<dbReference type="PANTHER" id="PTHR31048">
    <property type="entry name" value="OS03G0233200 PROTEIN"/>
    <property type="match status" value="1"/>
</dbReference>
<organism evidence="3 4">
    <name type="scientific">Lithocarpus litseifolius</name>
    <dbReference type="NCBI Taxonomy" id="425828"/>
    <lineage>
        <taxon>Eukaryota</taxon>
        <taxon>Viridiplantae</taxon>
        <taxon>Streptophyta</taxon>
        <taxon>Embryophyta</taxon>
        <taxon>Tracheophyta</taxon>
        <taxon>Spermatophyta</taxon>
        <taxon>Magnoliopsida</taxon>
        <taxon>eudicotyledons</taxon>
        <taxon>Gunneridae</taxon>
        <taxon>Pentapetalae</taxon>
        <taxon>rosids</taxon>
        <taxon>fabids</taxon>
        <taxon>Fagales</taxon>
        <taxon>Fagaceae</taxon>
        <taxon>Lithocarpus</taxon>
    </lineage>
</organism>
<evidence type="ECO:0000313" key="4">
    <source>
        <dbReference type="Proteomes" id="UP001459277"/>
    </source>
</evidence>
<dbReference type="InterPro" id="IPR001938">
    <property type="entry name" value="Thaumatin"/>
</dbReference>
<evidence type="ECO:0000256" key="1">
    <source>
        <dbReference type="ARBA" id="ARBA00010607"/>
    </source>
</evidence>